<accession>A0A845R5Q7</accession>
<proteinExistence type="predicted"/>
<keyword evidence="1" id="KW-0812">Transmembrane</keyword>
<evidence type="ECO:0000313" key="2">
    <source>
        <dbReference type="EMBL" id="NBI07843.1"/>
    </source>
</evidence>
<sequence length="63" mass="7557">MKKITKTQIVTLLLIISWIIWEYRVSIWAKDEIGAIIRIDLLFIIPIILIMSFISIRQFIKRK</sequence>
<organism evidence="2 3">
    <name type="scientific">Senegalia massiliensis</name>
    <dbReference type="NCBI Taxonomy" id="1720316"/>
    <lineage>
        <taxon>Bacteria</taxon>
        <taxon>Bacillati</taxon>
        <taxon>Bacillota</taxon>
        <taxon>Clostridia</taxon>
        <taxon>Eubacteriales</taxon>
        <taxon>Clostridiaceae</taxon>
        <taxon>Senegalia</taxon>
    </lineage>
</organism>
<feature type="transmembrane region" description="Helical" evidence="1">
    <location>
        <begin position="9"/>
        <end position="29"/>
    </location>
</feature>
<protein>
    <submittedName>
        <fullName evidence="2">Uncharacterized protein</fullName>
    </submittedName>
</protein>
<feature type="transmembrane region" description="Helical" evidence="1">
    <location>
        <begin position="35"/>
        <end position="56"/>
    </location>
</feature>
<dbReference type="RefSeq" id="WP_160198313.1">
    <property type="nucleotide sequence ID" value="NZ_QXXA01000016.1"/>
</dbReference>
<keyword evidence="1" id="KW-0472">Membrane</keyword>
<keyword evidence="1" id="KW-1133">Transmembrane helix</keyword>
<dbReference type="OrthoDB" id="3035973at2"/>
<evidence type="ECO:0000313" key="3">
    <source>
        <dbReference type="Proteomes" id="UP000467132"/>
    </source>
</evidence>
<reference evidence="2 3" key="1">
    <citation type="submission" date="2018-08" db="EMBL/GenBank/DDBJ databases">
        <title>Murine metabolic-syndrome-specific gut microbial biobank.</title>
        <authorList>
            <person name="Liu C."/>
        </authorList>
    </citation>
    <scope>NUCLEOTIDE SEQUENCE [LARGE SCALE GENOMIC DNA]</scope>
    <source>
        <strain evidence="2 3">583</strain>
    </source>
</reference>
<dbReference type="Proteomes" id="UP000467132">
    <property type="component" value="Unassembled WGS sequence"/>
</dbReference>
<comment type="caution">
    <text evidence="2">The sequence shown here is derived from an EMBL/GenBank/DDBJ whole genome shotgun (WGS) entry which is preliminary data.</text>
</comment>
<gene>
    <name evidence="2" type="ORF">D3Z33_13360</name>
</gene>
<keyword evidence="3" id="KW-1185">Reference proteome</keyword>
<evidence type="ECO:0000256" key="1">
    <source>
        <dbReference type="SAM" id="Phobius"/>
    </source>
</evidence>
<dbReference type="AlphaFoldDB" id="A0A845R5Q7"/>
<dbReference type="EMBL" id="QXXA01000016">
    <property type="protein sequence ID" value="NBI07843.1"/>
    <property type="molecule type" value="Genomic_DNA"/>
</dbReference>
<name>A0A845R5Q7_9CLOT</name>